<organism evidence="1 2">
    <name type="scientific">Chromohalobacter sarecensis</name>
    <dbReference type="NCBI Taxonomy" id="245294"/>
    <lineage>
        <taxon>Bacteria</taxon>
        <taxon>Pseudomonadati</taxon>
        <taxon>Pseudomonadota</taxon>
        <taxon>Gammaproteobacteria</taxon>
        <taxon>Oceanospirillales</taxon>
        <taxon>Halomonadaceae</taxon>
        <taxon>Chromohalobacter</taxon>
    </lineage>
</organism>
<keyword evidence="2" id="KW-1185">Reference proteome</keyword>
<evidence type="ECO:0000313" key="1">
    <source>
        <dbReference type="EMBL" id="MFC4538196.1"/>
    </source>
</evidence>
<reference evidence="2" key="1">
    <citation type="journal article" date="2019" name="Int. J. Syst. Evol. Microbiol.">
        <title>The Global Catalogue of Microorganisms (GCM) 10K type strain sequencing project: providing services to taxonomists for standard genome sequencing and annotation.</title>
        <authorList>
            <consortium name="The Broad Institute Genomics Platform"/>
            <consortium name="The Broad Institute Genome Sequencing Center for Infectious Disease"/>
            <person name="Wu L."/>
            <person name="Ma J."/>
        </authorList>
    </citation>
    <scope>NUCLEOTIDE SEQUENCE [LARGE SCALE GENOMIC DNA]</scope>
    <source>
        <strain evidence="2">CGMCC 1.12121</strain>
    </source>
</reference>
<comment type="caution">
    <text evidence="1">The sequence shown here is derived from an EMBL/GenBank/DDBJ whole genome shotgun (WGS) entry which is preliminary data.</text>
</comment>
<dbReference type="Proteomes" id="UP001596030">
    <property type="component" value="Unassembled WGS sequence"/>
</dbReference>
<accession>A0ABV9CY41</accession>
<dbReference type="EMBL" id="JBHSEU010000010">
    <property type="protein sequence ID" value="MFC4538196.1"/>
    <property type="molecule type" value="Genomic_DNA"/>
</dbReference>
<evidence type="ECO:0000313" key="2">
    <source>
        <dbReference type="Proteomes" id="UP001596030"/>
    </source>
</evidence>
<name>A0ABV9CY41_9GAMM</name>
<evidence type="ECO:0008006" key="3">
    <source>
        <dbReference type="Google" id="ProtNLM"/>
    </source>
</evidence>
<dbReference type="RefSeq" id="WP_246967448.1">
    <property type="nucleotide sequence ID" value="NZ_JAKGAN010000001.1"/>
</dbReference>
<gene>
    <name evidence="1" type="ORF">ACFO0U_05305</name>
</gene>
<sequence>MNRLKFGRQAPRYAERVWIDPDQCKRYIEAADLSRRLGTGVRQLSGRVVETWPSDLEKSLCKHPKLTYCLRHWQEGKSWDEAGGLEFMLEGITTSPTGYLDEMCTKEDIVTRFESLDSIWADVKARGSLPPRNELKPGNFREIGGILVHIGPDGEPLFSGAGCHRFAMALMLEKRFPAQLGIIHKSALAKLPLLRRAESRES</sequence>
<proteinExistence type="predicted"/>
<protein>
    <recommendedName>
        <fullName evidence="3">ParB/Sulfiredoxin domain-containing protein</fullName>
    </recommendedName>
</protein>